<dbReference type="AlphaFoldDB" id="A0A7Z0AAH9"/>
<protein>
    <submittedName>
        <fullName evidence="3">Uncharacterized protein</fullName>
    </submittedName>
</protein>
<sequence>MSASRWEKERAALVLSRSRPGTSGRRRAEVIGRRARRLGRSGTGVAATSLREDITPPLIRRMLSTDEGTKEQLSRVILVPVAFLIVGLAIGPAMLFAAAAYGLMWALAPRIGRLWAWPWFVAGVLSAVAGVWAQVVIAAGPGAWVEPWPPSLHIYLPVFAPTWLWGQVTLGLFFTALHIRRCGWQAVKQGAAPKPEKDKNGEFLTTPEHKKVKLDPLAGVTSSSASKPEPEQPAPKKVSLPAFTAAPSAPTKASEAITDESEPDEKPVFADEDDEEFDLDEFVHDRRDTA</sequence>
<accession>A0A7Z0AAH9</accession>
<keyword evidence="2" id="KW-0472">Membrane</keyword>
<feature type="transmembrane region" description="Helical" evidence="2">
    <location>
        <begin position="115"/>
        <end position="138"/>
    </location>
</feature>
<name>A0A7Z0AAH9_9MICO</name>
<feature type="transmembrane region" description="Helical" evidence="2">
    <location>
        <begin position="77"/>
        <end position="103"/>
    </location>
</feature>
<feature type="compositionally biased region" description="Basic and acidic residues" evidence="1">
    <location>
        <begin position="281"/>
        <end position="290"/>
    </location>
</feature>
<evidence type="ECO:0000256" key="1">
    <source>
        <dbReference type="SAM" id="MobiDB-lite"/>
    </source>
</evidence>
<feature type="compositionally biased region" description="Acidic residues" evidence="1">
    <location>
        <begin position="270"/>
        <end position="280"/>
    </location>
</feature>
<organism evidence="3 4">
    <name type="scientific">Spelaeicoccus albus</name>
    <dbReference type="NCBI Taxonomy" id="1280376"/>
    <lineage>
        <taxon>Bacteria</taxon>
        <taxon>Bacillati</taxon>
        <taxon>Actinomycetota</taxon>
        <taxon>Actinomycetes</taxon>
        <taxon>Micrococcales</taxon>
        <taxon>Brevibacteriaceae</taxon>
        <taxon>Spelaeicoccus</taxon>
    </lineage>
</organism>
<gene>
    <name evidence="3" type="ORF">BJY26_000394</name>
</gene>
<evidence type="ECO:0000313" key="3">
    <source>
        <dbReference type="EMBL" id="NYI66088.1"/>
    </source>
</evidence>
<keyword evidence="2" id="KW-1133">Transmembrane helix</keyword>
<feature type="region of interest" description="Disordered" evidence="1">
    <location>
        <begin position="188"/>
        <end position="290"/>
    </location>
</feature>
<evidence type="ECO:0000256" key="2">
    <source>
        <dbReference type="SAM" id="Phobius"/>
    </source>
</evidence>
<evidence type="ECO:0000313" key="4">
    <source>
        <dbReference type="Proteomes" id="UP000539111"/>
    </source>
</evidence>
<keyword evidence="2" id="KW-0812">Transmembrane</keyword>
<dbReference type="Proteomes" id="UP000539111">
    <property type="component" value="Unassembled WGS sequence"/>
</dbReference>
<dbReference type="RefSeq" id="WP_179425208.1">
    <property type="nucleotide sequence ID" value="NZ_JACBZP010000001.1"/>
</dbReference>
<comment type="caution">
    <text evidence="3">The sequence shown here is derived from an EMBL/GenBank/DDBJ whole genome shotgun (WGS) entry which is preliminary data.</text>
</comment>
<dbReference type="EMBL" id="JACBZP010000001">
    <property type="protein sequence ID" value="NYI66088.1"/>
    <property type="molecule type" value="Genomic_DNA"/>
</dbReference>
<reference evidence="3 4" key="1">
    <citation type="submission" date="2020-07" db="EMBL/GenBank/DDBJ databases">
        <title>Sequencing the genomes of 1000 actinobacteria strains.</title>
        <authorList>
            <person name="Klenk H.-P."/>
        </authorList>
    </citation>
    <scope>NUCLEOTIDE SEQUENCE [LARGE SCALE GENOMIC DNA]</scope>
    <source>
        <strain evidence="3 4">DSM 26341</strain>
    </source>
</reference>
<keyword evidence="4" id="KW-1185">Reference proteome</keyword>
<feature type="transmembrane region" description="Helical" evidence="2">
    <location>
        <begin position="158"/>
        <end position="179"/>
    </location>
</feature>
<proteinExistence type="predicted"/>